<dbReference type="InterPro" id="IPR007296">
    <property type="entry name" value="DUF403"/>
</dbReference>
<sequence>MLSRIANTMYWMNRYVERAENYARFMDVNFNLSLESTPDAIQQWKPLVVITGDWDLYESLYETVEKEKVIYFLGFDPQNPNSVYNSIRHARENARAIRPELTKEVWEQINYLYYFVMEELEKKSWKENDPRLFFKKVKEGCQLLYGILAISISRNDGWHFGKIGQLIERADKTSRVLDVKYHILLTTPQAVGTPFDLAQWAALLKSVSAYDMYRKKYGKLTALNISEFLILDKVFPRSINFCLIEAEKSLNAITGNEGGFTNTAEKQLGKLRSQLEFTDVNDIFDSGLHEYIDTFQKRLNEVSTAIYDSFFANSHQQTSLNIENQ</sequence>
<reference evidence="2 3" key="1">
    <citation type="submission" date="2020-08" db="EMBL/GenBank/DDBJ databases">
        <title>Arenibacter gaetbuli sp. nov., isolated from a sand dune.</title>
        <authorList>
            <person name="Park S."/>
            <person name="Yoon J.-H."/>
        </authorList>
    </citation>
    <scope>NUCLEOTIDE SEQUENCE [LARGE SCALE GENOMIC DNA]</scope>
    <source>
        <strain evidence="2 3">BSSL-BM3</strain>
    </source>
</reference>
<proteinExistence type="predicted"/>
<dbReference type="InterPro" id="IPR051680">
    <property type="entry name" value="ATP-dep_Glu-Cys_Ligase-2"/>
</dbReference>
<dbReference type="Pfam" id="PF04168">
    <property type="entry name" value="Alpha-E"/>
    <property type="match status" value="1"/>
</dbReference>
<organism evidence="2 3">
    <name type="scientific">Arenibacter arenosicollis</name>
    <dbReference type="NCBI Taxonomy" id="2762274"/>
    <lineage>
        <taxon>Bacteria</taxon>
        <taxon>Pseudomonadati</taxon>
        <taxon>Bacteroidota</taxon>
        <taxon>Flavobacteriia</taxon>
        <taxon>Flavobacteriales</taxon>
        <taxon>Flavobacteriaceae</taxon>
        <taxon>Arenibacter</taxon>
    </lineage>
</organism>
<dbReference type="EMBL" id="JACLHY010000001">
    <property type="protein sequence ID" value="MBC8766736.1"/>
    <property type="molecule type" value="Genomic_DNA"/>
</dbReference>
<comment type="caution">
    <text evidence="2">The sequence shown here is derived from an EMBL/GenBank/DDBJ whole genome shotgun (WGS) entry which is preliminary data.</text>
</comment>
<protein>
    <submittedName>
        <fullName evidence="2">Alpha-E domain-containing protein</fullName>
    </submittedName>
</protein>
<dbReference type="RefSeq" id="WP_187581407.1">
    <property type="nucleotide sequence ID" value="NZ_JACLHY010000001.1"/>
</dbReference>
<dbReference type="Proteomes" id="UP000618952">
    <property type="component" value="Unassembled WGS sequence"/>
</dbReference>
<keyword evidence="3" id="KW-1185">Reference proteome</keyword>
<name>A0ABR7QHR5_9FLAO</name>
<evidence type="ECO:0000259" key="1">
    <source>
        <dbReference type="Pfam" id="PF04168"/>
    </source>
</evidence>
<feature type="domain" description="DUF403" evidence="1">
    <location>
        <begin position="1"/>
        <end position="311"/>
    </location>
</feature>
<dbReference type="PANTHER" id="PTHR34595:SF7">
    <property type="entry name" value="SLL1039 PROTEIN"/>
    <property type="match status" value="1"/>
</dbReference>
<gene>
    <name evidence="2" type="ORF">H4O18_01905</name>
</gene>
<accession>A0ABR7QHR5</accession>
<dbReference type="PANTHER" id="PTHR34595">
    <property type="entry name" value="BLR5612 PROTEIN"/>
    <property type="match status" value="1"/>
</dbReference>
<evidence type="ECO:0000313" key="2">
    <source>
        <dbReference type="EMBL" id="MBC8766736.1"/>
    </source>
</evidence>
<evidence type="ECO:0000313" key="3">
    <source>
        <dbReference type="Proteomes" id="UP000618952"/>
    </source>
</evidence>